<evidence type="ECO:0000313" key="1">
    <source>
        <dbReference type="Ensembl" id="ENSOARP00020001888.2"/>
    </source>
</evidence>
<gene>
    <name evidence="1" type="primary">ASB1</name>
</gene>
<organism evidence="1">
    <name type="scientific">Ovis aries</name>
    <name type="common">Sheep</name>
    <dbReference type="NCBI Taxonomy" id="9940"/>
    <lineage>
        <taxon>Eukaryota</taxon>
        <taxon>Metazoa</taxon>
        <taxon>Chordata</taxon>
        <taxon>Craniata</taxon>
        <taxon>Vertebrata</taxon>
        <taxon>Euteleostomi</taxon>
        <taxon>Mammalia</taxon>
        <taxon>Eutheria</taxon>
        <taxon>Laurasiatheria</taxon>
        <taxon>Artiodactyla</taxon>
        <taxon>Ruminantia</taxon>
        <taxon>Pecora</taxon>
        <taxon>Bovidae</taxon>
        <taxon>Caprinae</taxon>
        <taxon>Ovis</taxon>
    </lineage>
</organism>
<reference evidence="1" key="2">
    <citation type="submission" date="2025-08" db="UniProtKB">
        <authorList>
            <consortium name="Ensembl"/>
        </authorList>
    </citation>
    <scope>IDENTIFICATION</scope>
</reference>
<sequence>REREAPEALEGGARPPEAASSHGHCPWRRKRSRALWLRKWFRPAGSLRRAARGEAAADGLEAGAHGGGRRAGRAGARSAGPNLKEWLREQFCDHPLEHCEDTRLHDAAYVGDLQTLRSLLQEESYRRYGADVDVNHHLTPDAQPPFSRRLTSLVVCPLYISAAYHNLQCFKLLLQAGANPDFNCNGPVNTQGFYRGSPGCVMDAVLRHGCEAAFVSLLVEFGANLNLVKWESLGPESRGRRKVDPEALQVFKEARSVPRSLLNLCRVAVRRALGKYRLHLIPSLPLPDPIKKFLLYE</sequence>
<accession>A0AC11AN30</accession>
<reference evidence="1" key="1">
    <citation type="submission" date="2020-11" db="EMBL/GenBank/DDBJ databases">
        <authorList>
            <person name="Davenport K.M."/>
            <person name="Bickhart D.M."/>
            <person name="Smith T.P.L."/>
            <person name="Murdoch B.M."/>
            <person name="Rosen B.D."/>
        </authorList>
    </citation>
    <scope>NUCLEOTIDE SEQUENCE [LARGE SCALE GENOMIC DNA]</scope>
    <source>
        <strain evidence="1">OAR_USU_Benz2616</strain>
    </source>
</reference>
<proteinExistence type="predicted"/>
<name>A0AC11AN30_SHEEP</name>
<protein>
    <submittedName>
        <fullName evidence="1">Ankyrin repeat and SOCS box containing 1</fullName>
    </submittedName>
</protein>
<reference evidence="1" key="3">
    <citation type="submission" date="2025-09" db="UniProtKB">
        <authorList>
            <consortium name="Ensembl"/>
        </authorList>
    </citation>
    <scope>IDENTIFICATION</scope>
</reference>
<dbReference type="Ensembl" id="ENSOART00020002258.2">
    <property type="protein sequence ID" value="ENSOARP00020001888.2"/>
    <property type="gene ID" value="ENSOARG00020001480.2"/>
</dbReference>